<dbReference type="InterPro" id="IPR007482">
    <property type="entry name" value="Tyr_Pase-like_PTPLA"/>
</dbReference>
<evidence type="ECO:0000256" key="8">
    <source>
        <dbReference type="ARBA" id="ARBA00022989"/>
    </source>
</evidence>
<dbReference type="PANTHER" id="PTHR11035">
    <property type="entry name" value="VERY-LONG-CHAIN (3R)-3-HYDROXYACYL-COA DEHYDRATASE"/>
    <property type="match status" value="1"/>
</dbReference>
<evidence type="ECO:0000256" key="13">
    <source>
        <dbReference type="ARBA" id="ARBA00023688"/>
    </source>
</evidence>
<accession>A0AAE0QVM9</accession>
<dbReference type="EMBL" id="JAUCMX010000010">
    <property type="protein sequence ID" value="KAK3533877.1"/>
    <property type="molecule type" value="Genomic_DNA"/>
</dbReference>
<keyword evidence="17" id="KW-1185">Reference proteome</keyword>
<evidence type="ECO:0000313" key="16">
    <source>
        <dbReference type="EMBL" id="KAK3533877.1"/>
    </source>
</evidence>
<gene>
    <name evidence="16" type="ORF">QTP70_032994</name>
</gene>
<evidence type="ECO:0000256" key="12">
    <source>
        <dbReference type="ARBA" id="ARBA00023239"/>
    </source>
</evidence>
<reference evidence="16" key="1">
    <citation type="submission" date="2023-06" db="EMBL/GenBank/DDBJ databases">
        <title>Male Hemibagrus guttatus genome.</title>
        <authorList>
            <person name="Bian C."/>
        </authorList>
    </citation>
    <scope>NUCLEOTIDE SEQUENCE</scope>
    <source>
        <strain evidence="16">Male_cb2023</strain>
        <tissue evidence="16">Muscle</tissue>
    </source>
</reference>
<keyword evidence="11 15" id="KW-0275">Fatty acid biosynthesis</keyword>
<keyword evidence="6 15" id="KW-0812">Transmembrane</keyword>
<dbReference type="Proteomes" id="UP001274896">
    <property type="component" value="Unassembled WGS sequence"/>
</dbReference>
<comment type="catalytic activity">
    <reaction evidence="13">
        <text>(3R)-hydroxyhexadecanoyl-CoA = (2E)-hexadecenoyl-CoA + H2O</text>
        <dbReference type="Rhea" id="RHEA:39159"/>
        <dbReference type="ChEBI" id="CHEBI:15377"/>
        <dbReference type="ChEBI" id="CHEBI:61526"/>
        <dbReference type="ChEBI" id="CHEBI:74278"/>
    </reaction>
    <physiologicalReaction direction="left-to-right" evidence="13">
        <dbReference type="Rhea" id="RHEA:39160"/>
    </physiologicalReaction>
</comment>
<feature type="transmembrane region" description="Helical" evidence="15">
    <location>
        <begin position="50"/>
        <end position="80"/>
    </location>
</feature>
<dbReference type="GO" id="GO:0005789">
    <property type="term" value="C:endoplasmic reticulum membrane"/>
    <property type="evidence" value="ECO:0007669"/>
    <property type="project" value="UniProtKB-SubCell"/>
</dbReference>
<keyword evidence="12 15" id="KW-0456">Lyase</keyword>
<proteinExistence type="inferred from homology"/>
<evidence type="ECO:0000256" key="15">
    <source>
        <dbReference type="RuleBase" id="RU363109"/>
    </source>
</evidence>
<keyword evidence="8 15" id="KW-1133">Transmembrane helix</keyword>
<name>A0AAE0QVM9_9TELE</name>
<comment type="subcellular location">
    <subcellularLocation>
        <location evidence="15">Endoplasmic reticulum membrane</location>
        <topology evidence="15">Multi-pass membrane protein</topology>
    </subcellularLocation>
    <subcellularLocation>
        <location evidence="1">Membrane</location>
        <topology evidence="1">Multi-pass membrane protein</topology>
    </subcellularLocation>
</comment>
<evidence type="ECO:0000256" key="3">
    <source>
        <dbReference type="ARBA" id="ARBA00007811"/>
    </source>
</evidence>
<dbReference type="GO" id="GO:0102158">
    <property type="term" value="F:very-long-chain (3R)-3-hydroxyacyl-CoA dehydratase activity"/>
    <property type="evidence" value="ECO:0007669"/>
    <property type="project" value="UniProtKB-EC"/>
</dbReference>
<evidence type="ECO:0000313" key="17">
    <source>
        <dbReference type="Proteomes" id="UP001274896"/>
    </source>
</evidence>
<comment type="caution">
    <text evidence="15">Lacks conserved residue(s) required for the propagation of feature annotation.</text>
</comment>
<evidence type="ECO:0000256" key="4">
    <source>
        <dbReference type="ARBA" id="ARBA00013122"/>
    </source>
</evidence>
<evidence type="ECO:0000256" key="1">
    <source>
        <dbReference type="ARBA" id="ARBA00004141"/>
    </source>
</evidence>
<feature type="transmembrane region" description="Helical" evidence="15">
    <location>
        <begin position="21"/>
        <end position="44"/>
    </location>
</feature>
<dbReference type="Pfam" id="PF04387">
    <property type="entry name" value="PTPLA"/>
    <property type="match status" value="1"/>
</dbReference>
<protein>
    <recommendedName>
        <fullName evidence="4 15">Very-long-chain (3R)-3-hydroxyacyl-CoA dehydratase</fullName>
        <ecNumber evidence="4 15">4.2.1.134</ecNumber>
    </recommendedName>
</protein>
<evidence type="ECO:0000256" key="14">
    <source>
        <dbReference type="ARBA" id="ARBA00023727"/>
    </source>
</evidence>
<evidence type="ECO:0000256" key="11">
    <source>
        <dbReference type="ARBA" id="ARBA00023160"/>
    </source>
</evidence>
<comment type="catalytic activity">
    <reaction evidence="14">
        <text>a very-long-chain (3R)-3-hydroxyacyl-CoA = a very-long-chain (2E)-enoyl-CoA + H2O</text>
        <dbReference type="Rhea" id="RHEA:45812"/>
        <dbReference type="ChEBI" id="CHEBI:15377"/>
        <dbReference type="ChEBI" id="CHEBI:83728"/>
        <dbReference type="ChEBI" id="CHEBI:85440"/>
        <dbReference type="EC" id="4.2.1.134"/>
    </reaction>
    <physiologicalReaction direction="left-to-right" evidence="14">
        <dbReference type="Rhea" id="RHEA:45813"/>
    </physiologicalReaction>
</comment>
<keyword evidence="5 15" id="KW-0444">Lipid biosynthesis</keyword>
<comment type="similarity">
    <text evidence="3 15">Belongs to the very long-chain fatty acids dehydratase HACD family.</text>
</comment>
<dbReference type="AlphaFoldDB" id="A0AAE0QVM9"/>
<keyword evidence="15" id="KW-0256">Endoplasmic reticulum</keyword>
<evidence type="ECO:0000256" key="9">
    <source>
        <dbReference type="ARBA" id="ARBA00023098"/>
    </source>
</evidence>
<evidence type="ECO:0000256" key="6">
    <source>
        <dbReference type="ARBA" id="ARBA00022692"/>
    </source>
</evidence>
<dbReference type="EC" id="4.2.1.134" evidence="4 15"/>
<evidence type="ECO:0000256" key="5">
    <source>
        <dbReference type="ARBA" id="ARBA00022516"/>
    </source>
</evidence>
<comment type="function">
    <text evidence="15">Catalyzes the third of the four reactions of the long-chain fatty acids elongation cycle. This endoplasmic reticulum-bound enzymatic process, allows the addition of two carbons to the chain of long- and very long-chain fatty acids/VLCFAs per cycle. This enzyme catalyzes the dehydration of the 3-hydroxyacyl-CoA intermediate into trans-2,3-enoyl-CoA, within each cycle of fatty acid elongation. Thereby, it participates to the production of VLCFAs of different chain lengths that are involved in multiple biological processes as precursors of membrane lipids and lipid mediators.</text>
</comment>
<dbReference type="GO" id="GO:0030497">
    <property type="term" value="P:fatty acid elongation"/>
    <property type="evidence" value="ECO:0007669"/>
    <property type="project" value="TreeGrafter"/>
</dbReference>
<evidence type="ECO:0000256" key="10">
    <source>
        <dbReference type="ARBA" id="ARBA00023136"/>
    </source>
</evidence>
<keyword evidence="10 15" id="KW-0472">Membrane</keyword>
<dbReference type="PANTHER" id="PTHR11035:SF20">
    <property type="entry name" value="VERY-LONG-CHAIN (3R)-3-HYDROXYACYL-COA DEHYDRATASE 3"/>
    <property type="match status" value="1"/>
</dbReference>
<feature type="non-terminal residue" evidence="16">
    <location>
        <position position="1"/>
    </location>
</feature>
<comment type="pathway">
    <text evidence="2 15">Lipid metabolism; fatty acid biosynthesis.</text>
</comment>
<comment type="caution">
    <text evidence="16">The sequence shown here is derived from an EMBL/GenBank/DDBJ whole genome shotgun (WGS) entry which is preliminary data.</text>
</comment>
<dbReference type="GO" id="GO:0042761">
    <property type="term" value="P:very long-chain fatty acid biosynthetic process"/>
    <property type="evidence" value="ECO:0007669"/>
    <property type="project" value="TreeGrafter"/>
</dbReference>
<dbReference type="GO" id="GO:0030148">
    <property type="term" value="P:sphingolipid biosynthetic process"/>
    <property type="evidence" value="ECO:0007669"/>
    <property type="project" value="TreeGrafter"/>
</dbReference>
<sequence>CSEVCVEFVAVLDALRRHYLFLYNLLQFLGFSWTVSLLTANLILHGEGALYSAFSSCAAVLYVCQMLAVLEVINAAVGLVKTPVFPAMIQARLSRCVMGRNVVLFVVFGSLPEMQERSVVFWVFYLWSISEVFRLAFPVLSLTAKFRILIWLRHALLYPLTTLTEVPSPSLLLRFQPHHDATGTQPCPCATGTQPCPCFSSSSNTTAPLVPAPPHASSSIPAPAPPVPALLLFLQFQPHHSASGSSPTTVPPVPSPALLLWFHRCPCSSGSSSAPVPPVTATPRCLWFQPRPCSSGSTAAPAPLVPAPPRHLCFQHCPGAVSAVAVLQSLPLFDQSRLFSVPLPEAVGFSVSFSFSLRLYLLLMFFGETENDFHFISCLCSAKSKCYTYCVLLVY</sequence>
<evidence type="ECO:0000256" key="2">
    <source>
        <dbReference type="ARBA" id="ARBA00005194"/>
    </source>
</evidence>
<evidence type="ECO:0000256" key="7">
    <source>
        <dbReference type="ARBA" id="ARBA00022832"/>
    </source>
</evidence>
<keyword evidence="7 15" id="KW-0276">Fatty acid metabolism</keyword>
<keyword evidence="9 15" id="KW-0443">Lipid metabolism</keyword>
<organism evidence="16 17">
    <name type="scientific">Hemibagrus guttatus</name>
    <dbReference type="NCBI Taxonomy" id="175788"/>
    <lineage>
        <taxon>Eukaryota</taxon>
        <taxon>Metazoa</taxon>
        <taxon>Chordata</taxon>
        <taxon>Craniata</taxon>
        <taxon>Vertebrata</taxon>
        <taxon>Euteleostomi</taxon>
        <taxon>Actinopterygii</taxon>
        <taxon>Neopterygii</taxon>
        <taxon>Teleostei</taxon>
        <taxon>Ostariophysi</taxon>
        <taxon>Siluriformes</taxon>
        <taxon>Bagridae</taxon>
        <taxon>Hemibagrus</taxon>
    </lineage>
</organism>
<feature type="transmembrane region" description="Helical" evidence="15">
    <location>
        <begin position="123"/>
        <end position="144"/>
    </location>
</feature>